<reference evidence="4 5" key="1">
    <citation type="journal article" date="2019" name="Int. J. Syst. Evol. Microbiol.">
        <title>The Global Catalogue of Microorganisms (GCM) 10K type strain sequencing project: providing services to taxonomists for standard genome sequencing and annotation.</title>
        <authorList>
            <consortium name="The Broad Institute Genomics Platform"/>
            <consortium name="The Broad Institute Genome Sequencing Center for Infectious Disease"/>
            <person name="Wu L."/>
            <person name="Ma J."/>
        </authorList>
    </citation>
    <scope>NUCLEOTIDE SEQUENCE [LARGE SCALE GENOMIC DNA]</scope>
    <source>
        <strain evidence="4 5">CGMCC 1.12553</strain>
    </source>
</reference>
<dbReference type="RefSeq" id="WP_303651513.1">
    <property type="nucleotide sequence ID" value="NZ_JAODIW010000004.1"/>
</dbReference>
<feature type="region of interest" description="Disordered" evidence="2">
    <location>
        <begin position="1"/>
        <end position="44"/>
    </location>
</feature>
<dbReference type="InterPro" id="IPR001763">
    <property type="entry name" value="Rhodanese-like_dom"/>
</dbReference>
<evidence type="ECO:0000313" key="4">
    <source>
        <dbReference type="EMBL" id="MFC4358886.1"/>
    </source>
</evidence>
<dbReference type="InterPro" id="IPR036866">
    <property type="entry name" value="RibonucZ/Hydroxyglut_hydro"/>
</dbReference>
<dbReference type="Gene3D" id="3.40.250.10">
    <property type="entry name" value="Rhodanese-like domain"/>
    <property type="match status" value="1"/>
</dbReference>
<dbReference type="SMART" id="SM00849">
    <property type="entry name" value="Lactamase_B"/>
    <property type="match status" value="1"/>
</dbReference>
<dbReference type="Gene3D" id="3.60.15.10">
    <property type="entry name" value="Ribonuclease Z/Hydroxyacylglutathione hydrolase-like"/>
    <property type="match status" value="1"/>
</dbReference>
<dbReference type="AlphaFoldDB" id="A0ABD5PD96"/>
<dbReference type="Pfam" id="PF00753">
    <property type="entry name" value="Lactamase_B"/>
    <property type="match status" value="1"/>
</dbReference>
<organism evidence="4 5">
    <name type="scientific">Halobium salinum</name>
    <dbReference type="NCBI Taxonomy" id="1364940"/>
    <lineage>
        <taxon>Archaea</taxon>
        <taxon>Methanobacteriati</taxon>
        <taxon>Methanobacteriota</taxon>
        <taxon>Stenosarchaea group</taxon>
        <taxon>Halobacteria</taxon>
        <taxon>Halobacteriales</taxon>
        <taxon>Haloferacaceae</taxon>
        <taxon>Halobium</taxon>
    </lineage>
</organism>
<gene>
    <name evidence="4" type="ORF">ACFO0N_13130</name>
</gene>
<dbReference type="EMBL" id="JBHSDS010000007">
    <property type="protein sequence ID" value="MFC4358886.1"/>
    <property type="molecule type" value="Genomic_DNA"/>
</dbReference>
<keyword evidence="1" id="KW-0479">Metal-binding</keyword>
<accession>A0ABD5PD96</accession>
<dbReference type="SUPFAM" id="SSF56281">
    <property type="entry name" value="Metallo-hydrolase/oxidoreductase"/>
    <property type="match status" value="1"/>
</dbReference>
<evidence type="ECO:0000313" key="5">
    <source>
        <dbReference type="Proteomes" id="UP001595921"/>
    </source>
</evidence>
<dbReference type="SUPFAM" id="SSF52821">
    <property type="entry name" value="Rhodanese/Cell cycle control phosphatase"/>
    <property type="match status" value="1"/>
</dbReference>
<dbReference type="SMART" id="SM00450">
    <property type="entry name" value="RHOD"/>
    <property type="match status" value="1"/>
</dbReference>
<evidence type="ECO:0000256" key="2">
    <source>
        <dbReference type="SAM" id="MobiDB-lite"/>
    </source>
</evidence>
<dbReference type="InterPro" id="IPR051682">
    <property type="entry name" value="Mito_Persulfide_Diox"/>
</dbReference>
<proteinExistence type="predicted"/>
<dbReference type="PANTHER" id="PTHR43084:SF1">
    <property type="entry name" value="PERSULFIDE DIOXYGENASE ETHE1, MITOCHONDRIAL"/>
    <property type="match status" value="1"/>
</dbReference>
<feature type="compositionally biased region" description="Acidic residues" evidence="2">
    <location>
        <begin position="14"/>
        <end position="30"/>
    </location>
</feature>
<comment type="caution">
    <text evidence="4">The sequence shown here is derived from an EMBL/GenBank/DDBJ whole genome shotgun (WGS) entry which is preliminary data.</text>
</comment>
<keyword evidence="5" id="KW-1185">Reference proteome</keyword>
<dbReference type="InterPro" id="IPR001279">
    <property type="entry name" value="Metallo-B-lactamas"/>
</dbReference>
<protein>
    <submittedName>
        <fullName evidence="4">MBL fold metallo-hydrolase</fullName>
    </submittedName>
</protein>
<dbReference type="Proteomes" id="UP001595921">
    <property type="component" value="Unassembled WGS sequence"/>
</dbReference>
<evidence type="ECO:0000256" key="1">
    <source>
        <dbReference type="ARBA" id="ARBA00022723"/>
    </source>
</evidence>
<dbReference type="PROSITE" id="PS50206">
    <property type="entry name" value="RHODANESE_3"/>
    <property type="match status" value="1"/>
</dbReference>
<sequence>MTADPSDGDRVDGDGIDTDAGTDTDADTDLDSVPSISPAQLDERLRGRDPLRVLDVRDRDEFEEWHVSGPAVEATQVPHVKFVAAGAKGTVADLAGDAGLDPDDDRPVLAVCGRGEASAHVAGLLREAGYDAYNLDGGMDAWAEHYDAVELDVGAEATVLQYRRPSSGCLAYLVVSEGAAAVIDPLRAFADRYVADAAARDADLVVAVDTHVHADHLSGTRAVAALRDAEVVVPGGALDRGLDYADDVPVRPVADGDEVRVGDATLTALATPGHTTEMTSFRLADLLFTGDTLFVESVARPDLERGDDGAADLAHTLYQTLHETVLAQSDDTRVAPGHYGETTPPADDGSYTARLGALRERLRALSLDEDAFVEHVVDDLPPRPANYERIVETNLGSATVDDAEAFELELGPNNCAVSPASSD</sequence>
<dbReference type="PANTHER" id="PTHR43084">
    <property type="entry name" value="PERSULFIDE DIOXYGENASE ETHE1"/>
    <property type="match status" value="1"/>
</dbReference>
<name>A0ABD5PD96_9EURY</name>
<dbReference type="InterPro" id="IPR044528">
    <property type="entry name" value="POD-like_MBL-fold"/>
</dbReference>
<evidence type="ECO:0000259" key="3">
    <source>
        <dbReference type="PROSITE" id="PS50206"/>
    </source>
</evidence>
<dbReference type="GO" id="GO:0046872">
    <property type="term" value="F:metal ion binding"/>
    <property type="evidence" value="ECO:0007669"/>
    <property type="project" value="UniProtKB-KW"/>
</dbReference>
<dbReference type="Pfam" id="PF00581">
    <property type="entry name" value="Rhodanese"/>
    <property type="match status" value="1"/>
</dbReference>
<feature type="domain" description="Rhodanese" evidence="3">
    <location>
        <begin position="47"/>
        <end position="151"/>
    </location>
</feature>
<dbReference type="CDD" id="cd07724">
    <property type="entry name" value="POD-like_MBL-fold"/>
    <property type="match status" value="1"/>
</dbReference>
<dbReference type="InterPro" id="IPR036873">
    <property type="entry name" value="Rhodanese-like_dom_sf"/>
</dbReference>